<comment type="caution">
    <text evidence="2">The sequence shown here is derived from an EMBL/GenBank/DDBJ whole genome shotgun (WGS) entry which is preliminary data.</text>
</comment>
<protein>
    <submittedName>
        <fullName evidence="2">Uncharacterized protein</fullName>
    </submittedName>
</protein>
<organism evidence="2 3">
    <name type="scientific">Polyrhizophydium stewartii</name>
    <dbReference type="NCBI Taxonomy" id="2732419"/>
    <lineage>
        <taxon>Eukaryota</taxon>
        <taxon>Fungi</taxon>
        <taxon>Fungi incertae sedis</taxon>
        <taxon>Chytridiomycota</taxon>
        <taxon>Chytridiomycota incertae sedis</taxon>
        <taxon>Chytridiomycetes</taxon>
        <taxon>Rhizophydiales</taxon>
        <taxon>Rhizophydiales incertae sedis</taxon>
        <taxon>Polyrhizophydium</taxon>
    </lineage>
</organism>
<name>A0ABR4NC88_9FUNG</name>
<feature type="transmembrane region" description="Helical" evidence="1">
    <location>
        <begin position="88"/>
        <end position="108"/>
    </location>
</feature>
<sequence>MAAAATTTTTAATAADASDIQQDPNLLRANVFNLGRMVVVTTYMVTLVVSFIPNTLIGFDSSFYSTRLLVGISMTIVFSQFPRSHNPLNSACVALFLVAQALAISVNLSNAFGSACMTSFDASCPDDVAAGRRVPRRVFSAVVDLILAASIVTIEVNRQAALRKVQRGSRVATTDKELAAQV</sequence>
<accession>A0ABR4NC88</accession>
<keyword evidence="3" id="KW-1185">Reference proteome</keyword>
<feature type="transmembrane region" description="Helical" evidence="1">
    <location>
        <begin position="33"/>
        <end position="52"/>
    </location>
</feature>
<dbReference type="EMBL" id="JADGIZ020000012">
    <property type="protein sequence ID" value="KAL2917106.1"/>
    <property type="molecule type" value="Genomic_DNA"/>
</dbReference>
<reference evidence="2 3" key="1">
    <citation type="submission" date="2023-09" db="EMBL/GenBank/DDBJ databases">
        <title>Pangenome analysis of Batrachochytrium dendrobatidis and related Chytrids.</title>
        <authorList>
            <person name="Yacoub M.N."/>
            <person name="Stajich J.E."/>
            <person name="James T.Y."/>
        </authorList>
    </citation>
    <scope>NUCLEOTIDE SEQUENCE [LARGE SCALE GENOMIC DNA]</scope>
    <source>
        <strain evidence="2 3">JEL0888</strain>
    </source>
</reference>
<keyword evidence="1" id="KW-1133">Transmembrane helix</keyword>
<dbReference type="Proteomes" id="UP001527925">
    <property type="component" value="Unassembled WGS sequence"/>
</dbReference>
<evidence type="ECO:0000313" key="2">
    <source>
        <dbReference type="EMBL" id="KAL2917106.1"/>
    </source>
</evidence>
<proteinExistence type="predicted"/>
<gene>
    <name evidence="2" type="ORF">HK105_203170</name>
</gene>
<keyword evidence="1" id="KW-0472">Membrane</keyword>
<evidence type="ECO:0000256" key="1">
    <source>
        <dbReference type="SAM" id="Phobius"/>
    </source>
</evidence>
<keyword evidence="1" id="KW-0812">Transmembrane</keyword>
<evidence type="ECO:0000313" key="3">
    <source>
        <dbReference type="Proteomes" id="UP001527925"/>
    </source>
</evidence>